<proteinExistence type="predicted"/>
<sequence>MSTSKPIQYQFNRMIGDIRLYLVNNNPMFTYRMFTFEDVHIRGILAHVKRFILVGRKEFAFTYGGVHI</sequence>
<reference evidence="1 2" key="1">
    <citation type="journal article" date="2018" name="Sci. Rep.">
        <title>Genomic signatures of local adaptation to the degree of environmental predictability in rotifers.</title>
        <authorList>
            <person name="Franch-Gras L."/>
            <person name="Hahn C."/>
            <person name="Garcia-Roger E.M."/>
            <person name="Carmona M.J."/>
            <person name="Serra M."/>
            <person name="Gomez A."/>
        </authorList>
    </citation>
    <scope>NUCLEOTIDE SEQUENCE [LARGE SCALE GENOMIC DNA]</scope>
    <source>
        <strain evidence="1">HYR1</strain>
    </source>
</reference>
<evidence type="ECO:0000313" key="2">
    <source>
        <dbReference type="Proteomes" id="UP000276133"/>
    </source>
</evidence>
<comment type="caution">
    <text evidence="1">The sequence shown here is derived from an EMBL/GenBank/DDBJ whole genome shotgun (WGS) entry which is preliminary data.</text>
</comment>
<dbReference type="Proteomes" id="UP000276133">
    <property type="component" value="Unassembled WGS sequence"/>
</dbReference>
<keyword evidence="2" id="KW-1185">Reference proteome</keyword>
<name>A0A3M7Q5L6_BRAPC</name>
<gene>
    <name evidence="1" type="ORF">BpHYR1_010371</name>
</gene>
<evidence type="ECO:0000313" key="1">
    <source>
        <dbReference type="EMBL" id="RNA06482.1"/>
    </source>
</evidence>
<dbReference type="AlphaFoldDB" id="A0A3M7Q5L6"/>
<organism evidence="1 2">
    <name type="scientific">Brachionus plicatilis</name>
    <name type="common">Marine rotifer</name>
    <name type="synonym">Brachionus muelleri</name>
    <dbReference type="NCBI Taxonomy" id="10195"/>
    <lineage>
        <taxon>Eukaryota</taxon>
        <taxon>Metazoa</taxon>
        <taxon>Spiralia</taxon>
        <taxon>Gnathifera</taxon>
        <taxon>Rotifera</taxon>
        <taxon>Eurotatoria</taxon>
        <taxon>Monogononta</taxon>
        <taxon>Pseudotrocha</taxon>
        <taxon>Ploima</taxon>
        <taxon>Brachionidae</taxon>
        <taxon>Brachionus</taxon>
    </lineage>
</organism>
<protein>
    <submittedName>
        <fullName evidence="1">Uncharacterized protein</fullName>
    </submittedName>
</protein>
<dbReference type="EMBL" id="REGN01007380">
    <property type="protein sequence ID" value="RNA06482.1"/>
    <property type="molecule type" value="Genomic_DNA"/>
</dbReference>
<accession>A0A3M7Q5L6</accession>